<comment type="caution">
    <text evidence="2">The sequence shown here is derived from an EMBL/GenBank/DDBJ whole genome shotgun (WGS) entry which is preliminary data.</text>
</comment>
<evidence type="ECO:0000313" key="3">
    <source>
        <dbReference type="Proteomes" id="UP001597297"/>
    </source>
</evidence>
<reference evidence="3" key="1">
    <citation type="journal article" date="2019" name="Int. J. Syst. Evol. Microbiol.">
        <title>The Global Catalogue of Microorganisms (GCM) 10K type strain sequencing project: providing services to taxonomists for standard genome sequencing and annotation.</title>
        <authorList>
            <consortium name="The Broad Institute Genomics Platform"/>
            <consortium name="The Broad Institute Genome Sequencing Center for Infectious Disease"/>
            <person name="Wu L."/>
            <person name="Ma J."/>
        </authorList>
    </citation>
    <scope>NUCLEOTIDE SEQUENCE [LARGE SCALE GENOMIC DNA]</scope>
    <source>
        <strain evidence="3">JCM 16545</strain>
    </source>
</reference>
<keyword evidence="3" id="KW-1185">Reference proteome</keyword>
<protein>
    <recommendedName>
        <fullName evidence="4">DUF5666 domain-containing protein</fullName>
    </recommendedName>
</protein>
<evidence type="ECO:0000256" key="1">
    <source>
        <dbReference type="SAM" id="MobiDB-lite"/>
    </source>
</evidence>
<feature type="compositionally biased region" description="Basic and acidic residues" evidence="1">
    <location>
        <begin position="115"/>
        <end position="128"/>
    </location>
</feature>
<dbReference type="EMBL" id="JBHUJC010000003">
    <property type="protein sequence ID" value="MFD2275324.1"/>
    <property type="molecule type" value="Genomic_DNA"/>
</dbReference>
<feature type="compositionally biased region" description="Basic residues" evidence="1">
    <location>
        <begin position="26"/>
        <end position="38"/>
    </location>
</feature>
<dbReference type="Proteomes" id="UP001597297">
    <property type="component" value="Unassembled WGS sequence"/>
</dbReference>
<evidence type="ECO:0000313" key="2">
    <source>
        <dbReference type="EMBL" id="MFD2275324.1"/>
    </source>
</evidence>
<proteinExistence type="predicted"/>
<organism evidence="2 3">
    <name type="scientific">Rubritalea spongiae</name>
    <dbReference type="NCBI Taxonomy" id="430797"/>
    <lineage>
        <taxon>Bacteria</taxon>
        <taxon>Pseudomonadati</taxon>
        <taxon>Verrucomicrobiota</taxon>
        <taxon>Verrucomicrobiia</taxon>
        <taxon>Verrucomicrobiales</taxon>
        <taxon>Rubritaleaceae</taxon>
        <taxon>Rubritalea</taxon>
    </lineage>
</organism>
<evidence type="ECO:0008006" key="4">
    <source>
        <dbReference type="Google" id="ProtNLM"/>
    </source>
</evidence>
<accession>A0ABW5E4F4</accession>
<name>A0ABW5E4F4_9BACT</name>
<feature type="region of interest" description="Disordered" evidence="1">
    <location>
        <begin position="104"/>
        <end position="138"/>
    </location>
</feature>
<dbReference type="RefSeq" id="WP_377095081.1">
    <property type="nucleotide sequence ID" value="NZ_JBHSJM010000001.1"/>
</dbReference>
<feature type="region of interest" description="Disordered" evidence="1">
    <location>
        <begin position="24"/>
        <end position="56"/>
    </location>
</feature>
<gene>
    <name evidence="2" type="ORF">ACFSQZ_02480</name>
</gene>
<sequence>MKNPFLKFLACTLAIAFTTHSDALAKPKRKKNKKKRPATKSGHASELPTIENLGKNQLNSNGKLYFVDERTDIFVDGEDSEFADLQEGMQVSISSRVKEYGRNGEQTTYLATRISARENKEMKSDKNAKNSNKKNTRR</sequence>